<protein>
    <recommendedName>
        <fullName evidence="14">Inhibitor of growth protein</fullName>
    </recommendedName>
</protein>
<reference evidence="17" key="1">
    <citation type="submission" date="2017-02" db="UniProtKB">
        <authorList>
            <consortium name="WormBaseParasite"/>
        </authorList>
    </citation>
    <scope>IDENTIFICATION</scope>
</reference>
<dbReference type="InterPro" id="IPR001965">
    <property type="entry name" value="Znf_PHD"/>
</dbReference>
<dbReference type="CDD" id="cd16859">
    <property type="entry name" value="ING_ING4_5"/>
    <property type="match status" value="1"/>
</dbReference>
<feature type="site" description="Histone H3K4me3 binding" evidence="11">
    <location>
        <position position="194"/>
    </location>
</feature>
<evidence type="ECO:0000256" key="7">
    <source>
        <dbReference type="ARBA" id="ARBA00022833"/>
    </source>
</evidence>
<comment type="similarity">
    <text evidence="3 14">Belongs to the ING family.</text>
</comment>
<dbReference type="PANTHER" id="PTHR10333">
    <property type="entry name" value="INHIBITOR OF GROWTH PROTEIN"/>
    <property type="match status" value="1"/>
</dbReference>
<dbReference type="PROSITE" id="PS01359">
    <property type="entry name" value="ZF_PHD_1"/>
    <property type="match status" value="1"/>
</dbReference>
<dbReference type="InterPro" id="IPR010760">
    <property type="entry name" value="DNA-repair_Swi5"/>
</dbReference>
<dbReference type="FunFam" id="3.30.40.10:FF:000021">
    <property type="entry name" value="Inhibitor of growth 2b"/>
    <property type="match status" value="1"/>
</dbReference>
<evidence type="ECO:0000256" key="1">
    <source>
        <dbReference type="ARBA" id="ARBA00004123"/>
    </source>
</evidence>
<comment type="similarity">
    <text evidence="2">Belongs to the SWI5/SAE3 family.</text>
</comment>
<keyword evidence="5" id="KW-0227">DNA damage</keyword>
<dbReference type="PANTHER" id="PTHR10333:SF42">
    <property type="entry name" value="INHIBITOR OF GROWTH PROTEIN 5"/>
    <property type="match status" value="1"/>
</dbReference>
<dbReference type="Gene3D" id="3.30.40.10">
    <property type="entry name" value="Zinc/RING finger domain, C3HC4 (zinc finger)"/>
    <property type="match status" value="1"/>
</dbReference>
<evidence type="ECO:0000256" key="9">
    <source>
        <dbReference type="ARBA" id="ARBA00023204"/>
    </source>
</evidence>
<name>A0A0R3SCP4_HYMDI</name>
<dbReference type="SMART" id="SM01408">
    <property type="entry name" value="ING"/>
    <property type="match status" value="1"/>
</dbReference>
<dbReference type="GO" id="GO:0006281">
    <property type="term" value="P:DNA repair"/>
    <property type="evidence" value="ECO:0007669"/>
    <property type="project" value="UniProtKB-KW"/>
</dbReference>
<evidence type="ECO:0000256" key="3">
    <source>
        <dbReference type="ARBA" id="ARBA00010210"/>
    </source>
</evidence>
<feature type="binding site" evidence="12">
    <location>
        <position position="198"/>
    </location>
    <ligand>
        <name>Zn(2+)</name>
        <dbReference type="ChEBI" id="CHEBI:29105"/>
        <label>2</label>
    </ligand>
</feature>
<dbReference type="STRING" id="6216.A0A0R3SCP4"/>
<dbReference type="SMART" id="SM00249">
    <property type="entry name" value="PHD"/>
    <property type="match status" value="1"/>
</dbReference>
<dbReference type="SUPFAM" id="SSF57903">
    <property type="entry name" value="FYVE/PHD zinc finger"/>
    <property type="match status" value="1"/>
</dbReference>
<evidence type="ECO:0000256" key="10">
    <source>
        <dbReference type="ARBA" id="ARBA00023242"/>
    </source>
</evidence>
<dbReference type="InterPro" id="IPR011011">
    <property type="entry name" value="Znf_FYVE_PHD"/>
</dbReference>
<evidence type="ECO:0000256" key="4">
    <source>
        <dbReference type="ARBA" id="ARBA00022723"/>
    </source>
</evidence>
<proteinExistence type="inferred from homology"/>
<keyword evidence="9" id="KW-0234">DNA repair</keyword>
<comment type="subunit">
    <text evidence="14">Component of an histone acetyltransferase complex. Interacts with H3K4me3 and to a lesser extent with H3K4me2.</text>
</comment>
<feature type="binding site" evidence="12">
    <location>
        <position position="220"/>
    </location>
    <ligand>
        <name>Zn(2+)</name>
        <dbReference type="ChEBI" id="CHEBI:29105"/>
        <label>2</label>
    </ligand>
</feature>
<evidence type="ECO:0000256" key="12">
    <source>
        <dbReference type="PIRSR" id="PIRSR628651-51"/>
    </source>
</evidence>
<dbReference type="WBParaSite" id="HDID_0000237501-mRNA-1">
    <property type="protein sequence ID" value="HDID_0000237501-mRNA-1"/>
    <property type="gene ID" value="HDID_0000237501"/>
</dbReference>
<dbReference type="Gene3D" id="1.20.5.170">
    <property type="match status" value="1"/>
</dbReference>
<sequence>LTVLFPHSDWFIVNPGEFQFCFTKLRHCIVIELEQAPPYLQQEFKIIRDLDEQVQNITTEATAKTNELLRIAKNISKDERVKRLIKIQTLYQTAEELSNDKVSRAESIYELVDRQIQRLDADMMEFKKASVVKTMKKSRKKALSIANVKMPASAAFVLALTNDPKNITDMPIDPNEPTYCICGDVSYGEMVACDNKNCPIEWFHFGCVGLTSKPKGAWFCSQCSEAKGFTTNGTTTRSHSKPGVNAPFKSPLRPGNEKSKGISKSLISTSNLDESVMSNRGNPIKKNLPNSFASSSLLLSPGPESEQELDKSIADLMSRICEVRNLESFTTDDVEKEMKFWRDLLHEYNDTKDVCLYIFGQLAQLKMTTVKEIFKEYNLDVDD</sequence>
<feature type="binding site" evidence="12">
    <location>
        <position position="207"/>
    </location>
    <ligand>
        <name>Zn(2+)</name>
        <dbReference type="ChEBI" id="CHEBI:29105"/>
        <label>1</label>
    </ligand>
</feature>
<evidence type="ECO:0000256" key="2">
    <source>
        <dbReference type="ARBA" id="ARBA00008060"/>
    </source>
</evidence>
<feature type="site" description="Histone H3K4me3 binding" evidence="11">
    <location>
        <position position="179"/>
    </location>
</feature>
<dbReference type="GO" id="GO:0008270">
    <property type="term" value="F:zinc ion binding"/>
    <property type="evidence" value="ECO:0007669"/>
    <property type="project" value="UniProtKB-KW"/>
</dbReference>
<evidence type="ECO:0000256" key="14">
    <source>
        <dbReference type="RuleBase" id="RU361213"/>
    </source>
</evidence>
<evidence type="ECO:0000256" key="15">
    <source>
        <dbReference type="SAM" id="MobiDB-lite"/>
    </source>
</evidence>
<evidence type="ECO:0000259" key="16">
    <source>
        <dbReference type="PROSITE" id="PS50016"/>
    </source>
</evidence>
<evidence type="ECO:0000256" key="6">
    <source>
        <dbReference type="ARBA" id="ARBA00022771"/>
    </source>
</evidence>
<accession>A0A0R3SCP4</accession>
<dbReference type="AlphaFoldDB" id="A0A0R3SCP4"/>
<keyword evidence="10 14" id="KW-0539">Nucleus</keyword>
<comment type="domain">
    <text evidence="14">The PHD-type zinc finger mediates the binding to H3K4me3.</text>
</comment>
<keyword evidence="8 14" id="KW-0156">Chromatin regulator</keyword>
<dbReference type="GO" id="GO:0005634">
    <property type="term" value="C:nucleus"/>
    <property type="evidence" value="ECO:0007669"/>
    <property type="project" value="UniProtKB-SubCell"/>
</dbReference>
<evidence type="ECO:0000313" key="17">
    <source>
        <dbReference type="WBParaSite" id="HDID_0000237501-mRNA-1"/>
    </source>
</evidence>
<feature type="binding site" evidence="12">
    <location>
        <position position="180"/>
    </location>
    <ligand>
        <name>Zn(2+)</name>
        <dbReference type="ChEBI" id="CHEBI:29105"/>
        <label>1</label>
    </ligand>
</feature>
<evidence type="ECO:0000256" key="5">
    <source>
        <dbReference type="ARBA" id="ARBA00022763"/>
    </source>
</evidence>
<keyword evidence="4 12" id="KW-0479">Metal-binding</keyword>
<feature type="binding site" evidence="12">
    <location>
        <position position="204"/>
    </location>
    <ligand>
        <name>Zn(2+)</name>
        <dbReference type="ChEBI" id="CHEBI:29105"/>
        <label>1</label>
    </ligand>
</feature>
<dbReference type="PROSITE" id="PS50016">
    <property type="entry name" value="ZF_PHD_2"/>
    <property type="match status" value="1"/>
</dbReference>
<organism evidence="17">
    <name type="scientific">Hymenolepis diminuta</name>
    <name type="common">Rat tapeworm</name>
    <dbReference type="NCBI Taxonomy" id="6216"/>
    <lineage>
        <taxon>Eukaryota</taxon>
        <taxon>Metazoa</taxon>
        <taxon>Spiralia</taxon>
        <taxon>Lophotrochozoa</taxon>
        <taxon>Platyhelminthes</taxon>
        <taxon>Cestoda</taxon>
        <taxon>Eucestoda</taxon>
        <taxon>Cyclophyllidea</taxon>
        <taxon>Hymenolepididae</taxon>
        <taxon>Hymenolepis</taxon>
    </lineage>
</organism>
<dbReference type="Pfam" id="PF12998">
    <property type="entry name" value="ING"/>
    <property type="match status" value="1"/>
</dbReference>
<comment type="function">
    <text evidence="14">Component of an histone acetyltransferase complex.</text>
</comment>
<dbReference type="Gene3D" id="6.10.140.1740">
    <property type="match status" value="1"/>
</dbReference>
<comment type="subcellular location">
    <subcellularLocation>
        <location evidence="1 14">Nucleus</location>
    </subcellularLocation>
</comment>
<feature type="region of interest" description="Disordered" evidence="15">
    <location>
        <begin position="231"/>
        <end position="262"/>
    </location>
</feature>
<feature type="binding site" evidence="12">
    <location>
        <position position="182"/>
    </location>
    <ligand>
        <name>Zn(2+)</name>
        <dbReference type="ChEBI" id="CHEBI:29105"/>
        <label>1</label>
    </ligand>
</feature>
<dbReference type="Pfam" id="PF07061">
    <property type="entry name" value="Swi5"/>
    <property type="match status" value="1"/>
</dbReference>
<evidence type="ECO:0000256" key="11">
    <source>
        <dbReference type="PIRSR" id="PIRSR628651-50"/>
    </source>
</evidence>
<dbReference type="InterPro" id="IPR019787">
    <property type="entry name" value="Znf_PHD-finger"/>
</dbReference>
<feature type="site" description="Histone H3K4me3 binding" evidence="11">
    <location>
        <position position="202"/>
    </location>
</feature>
<evidence type="ECO:0000256" key="8">
    <source>
        <dbReference type="ARBA" id="ARBA00022853"/>
    </source>
</evidence>
<dbReference type="CDD" id="cd15505">
    <property type="entry name" value="PHD_ING"/>
    <property type="match status" value="1"/>
</dbReference>
<feature type="domain" description="PHD-type" evidence="16">
    <location>
        <begin position="177"/>
        <end position="226"/>
    </location>
</feature>
<feature type="binding site" evidence="12">
    <location>
        <position position="193"/>
    </location>
    <ligand>
        <name>Zn(2+)</name>
        <dbReference type="ChEBI" id="CHEBI:29105"/>
        <label>2</label>
    </ligand>
</feature>
<keyword evidence="6 13" id="KW-0863">Zinc-finger</keyword>
<feature type="binding site" evidence="12">
    <location>
        <position position="223"/>
    </location>
    <ligand>
        <name>Zn(2+)</name>
        <dbReference type="ChEBI" id="CHEBI:29105"/>
        <label>2</label>
    </ligand>
</feature>
<dbReference type="GO" id="GO:0006325">
    <property type="term" value="P:chromatin organization"/>
    <property type="evidence" value="ECO:0007669"/>
    <property type="project" value="UniProtKB-KW"/>
</dbReference>
<keyword evidence="7 12" id="KW-0862">Zinc</keyword>
<evidence type="ECO:0000256" key="13">
    <source>
        <dbReference type="PROSITE-ProRule" id="PRU00146"/>
    </source>
</evidence>
<dbReference type="InterPro" id="IPR013083">
    <property type="entry name" value="Znf_RING/FYVE/PHD"/>
</dbReference>
<feature type="site" description="Histone H3K4me3 binding" evidence="11">
    <location>
        <position position="190"/>
    </location>
</feature>
<dbReference type="InterPro" id="IPR028651">
    <property type="entry name" value="ING_fam"/>
</dbReference>
<dbReference type="InterPro" id="IPR024610">
    <property type="entry name" value="ING_N_histone-binding"/>
</dbReference>
<dbReference type="InterPro" id="IPR019786">
    <property type="entry name" value="Zinc_finger_PHD-type_CS"/>
</dbReference>